<dbReference type="GO" id="GO:0005886">
    <property type="term" value="C:plasma membrane"/>
    <property type="evidence" value="ECO:0007669"/>
    <property type="project" value="UniProtKB-SubCell"/>
</dbReference>
<evidence type="ECO:0000256" key="5">
    <source>
        <dbReference type="ARBA" id="ARBA00023136"/>
    </source>
</evidence>
<evidence type="ECO:0000313" key="7">
    <source>
        <dbReference type="EMBL" id="MBH0776361.1"/>
    </source>
</evidence>
<evidence type="ECO:0000256" key="2">
    <source>
        <dbReference type="ARBA" id="ARBA00022475"/>
    </source>
</evidence>
<keyword evidence="3 6" id="KW-0812">Transmembrane</keyword>
<dbReference type="RefSeq" id="WP_196148707.1">
    <property type="nucleotide sequence ID" value="NZ_JADMLG010000003.1"/>
</dbReference>
<keyword evidence="8" id="KW-1185">Reference proteome</keyword>
<keyword evidence="2" id="KW-1003">Cell membrane</keyword>
<feature type="transmembrane region" description="Helical" evidence="6">
    <location>
        <begin position="66"/>
        <end position="87"/>
    </location>
</feature>
<dbReference type="EMBL" id="JADMLG010000003">
    <property type="protein sequence ID" value="MBH0776361.1"/>
    <property type="molecule type" value="Genomic_DNA"/>
</dbReference>
<reference evidence="7" key="1">
    <citation type="submission" date="2020-11" db="EMBL/GenBank/DDBJ databases">
        <title>Nocardia NEAU-351.nov., a novel actinomycete isolated from the cow dung.</title>
        <authorList>
            <person name="Zhang X."/>
        </authorList>
    </citation>
    <scope>NUCLEOTIDE SEQUENCE</scope>
    <source>
        <strain evidence="7">NEAU-351</strain>
    </source>
</reference>
<evidence type="ECO:0000256" key="3">
    <source>
        <dbReference type="ARBA" id="ARBA00022692"/>
    </source>
</evidence>
<feature type="transmembrane region" description="Helical" evidence="6">
    <location>
        <begin position="7"/>
        <end position="24"/>
    </location>
</feature>
<name>A0A931N2S4_9NOCA</name>
<evidence type="ECO:0000256" key="6">
    <source>
        <dbReference type="SAM" id="Phobius"/>
    </source>
</evidence>
<proteinExistence type="predicted"/>
<dbReference type="AlphaFoldDB" id="A0A931N2S4"/>
<evidence type="ECO:0000256" key="4">
    <source>
        <dbReference type="ARBA" id="ARBA00022989"/>
    </source>
</evidence>
<dbReference type="InterPro" id="IPR005171">
    <property type="entry name" value="Cyt_c_oxidase_su4_prok"/>
</dbReference>
<feature type="transmembrane region" description="Helical" evidence="6">
    <location>
        <begin position="36"/>
        <end position="54"/>
    </location>
</feature>
<gene>
    <name evidence="7" type="ORF">IT779_08700</name>
</gene>
<comment type="subcellular location">
    <subcellularLocation>
        <location evidence="1">Cell membrane</location>
        <topology evidence="1">Multi-pass membrane protein</topology>
    </subcellularLocation>
</comment>
<evidence type="ECO:0000313" key="8">
    <source>
        <dbReference type="Proteomes" id="UP000655751"/>
    </source>
</evidence>
<dbReference type="Pfam" id="PF03626">
    <property type="entry name" value="COX4_pro"/>
    <property type="match status" value="1"/>
</dbReference>
<sequence>MIFRSITAVWLVLSAITLLSWWLAPGHSGYPTHPSTTITVVVVVLTAIKARMIIRHFMEIRTAPRWLSLATNGWLFALCGAILAIYLW</sequence>
<evidence type="ECO:0000256" key="1">
    <source>
        <dbReference type="ARBA" id="ARBA00004651"/>
    </source>
</evidence>
<keyword evidence="5 6" id="KW-0472">Membrane</keyword>
<comment type="caution">
    <text evidence="7">The sequence shown here is derived from an EMBL/GenBank/DDBJ whole genome shotgun (WGS) entry which is preliminary data.</text>
</comment>
<protein>
    <submittedName>
        <fullName evidence="7">Cytochrome C oxidase subunit IV family protein</fullName>
    </submittedName>
</protein>
<organism evidence="7 8">
    <name type="scientific">Nocardia bovistercoris</name>
    <dbReference type="NCBI Taxonomy" id="2785916"/>
    <lineage>
        <taxon>Bacteria</taxon>
        <taxon>Bacillati</taxon>
        <taxon>Actinomycetota</taxon>
        <taxon>Actinomycetes</taxon>
        <taxon>Mycobacteriales</taxon>
        <taxon>Nocardiaceae</taxon>
        <taxon>Nocardia</taxon>
    </lineage>
</organism>
<keyword evidence="4 6" id="KW-1133">Transmembrane helix</keyword>
<accession>A0A931N2S4</accession>
<dbReference type="Proteomes" id="UP000655751">
    <property type="component" value="Unassembled WGS sequence"/>
</dbReference>